<organism evidence="2 3">
    <name type="scientific">Paeniglutamicibacter antarcticus</name>
    <dbReference type="NCBI Taxonomy" id="494023"/>
    <lineage>
        <taxon>Bacteria</taxon>
        <taxon>Bacillati</taxon>
        <taxon>Actinomycetota</taxon>
        <taxon>Actinomycetes</taxon>
        <taxon>Micrococcales</taxon>
        <taxon>Micrococcaceae</taxon>
        <taxon>Paeniglutamicibacter</taxon>
    </lineage>
</organism>
<evidence type="ECO:0000313" key="2">
    <source>
        <dbReference type="EMBL" id="GAA5228519.1"/>
    </source>
</evidence>
<dbReference type="EMBL" id="BAABLK010000075">
    <property type="protein sequence ID" value="GAA5228519.1"/>
    <property type="molecule type" value="Genomic_DNA"/>
</dbReference>
<reference evidence="3" key="1">
    <citation type="journal article" date="2019" name="Int. J. Syst. Evol. Microbiol.">
        <title>The Global Catalogue of Microorganisms (GCM) 10K type strain sequencing project: providing services to taxonomists for standard genome sequencing and annotation.</title>
        <authorList>
            <consortium name="The Broad Institute Genomics Platform"/>
            <consortium name="The Broad Institute Genome Sequencing Center for Infectious Disease"/>
            <person name="Wu L."/>
            <person name="Ma J."/>
        </authorList>
    </citation>
    <scope>NUCLEOTIDE SEQUENCE [LARGE SCALE GENOMIC DNA]</scope>
    <source>
        <strain evidence="3">JCM 18952</strain>
    </source>
</reference>
<evidence type="ECO:0000256" key="1">
    <source>
        <dbReference type="SAM" id="Phobius"/>
    </source>
</evidence>
<proteinExistence type="predicted"/>
<sequence>MAQGTGAPSANPSAWRGPLVWTGLLDASYFLLAFLGSTVLLWVPVVIGAWGARNLRANERY</sequence>
<dbReference type="Proteomes" id="UP001501257">
    <property type="component" value="Unassembled WGS sequence"/>
</dbReference>
<accession>A0ABP9TTS2</accession>
<protein>
    <submittedName>
        <fullName evidence="2">Uncharacterized protein</fullName>
    </submittedName>
</protein>
<comment type="caution">
    <text evidence="2">The sequence shown here is derived from an EMBL/GenBank/DDBJ whole genome shotgun (WGS) entry which is preliminary data.</text>
</comment>
<dbReference type="RefSeq" id="WP_210101480.1">
    <property type="nucleotide sequence ID" value="NZ_BAABLK010000075.1"/>
</dbReference>
<name>A0ABP9TTS2_9MICC</name>
<keyword evidence="3" id="KW-1185">Reference proteome</keyword>
<feature type="transmembrane region" description="Helical" evidence="1">
    <location>
        <begin position="29"/>
        <end position="52"/>
    </location>
</feature>
<gene>
    <name evidence="2" type="ORF">GCM10025778_30570</name>
</gene>
<keyword evidence="1" id="KW-0812">Transmembrane</keyword>
<keyword evidence="1" id="KW-1133">Transmembrane helix</keyword>
<keyword evidence="1" id="KW-0472">Membrane</keyword>
<evidence type="ECO:0000313" key="3">
    <source>
        <dbReference type="Proteomes" id="UP001501257"/>
    </source>
</evidence>